<dbReference type="SUPFAM" id="SSF51735">
    <property type="entry name" value="NAD(P)-binding Rossmann-fold domains"/>
    <property type="match status" value="1"/>
</dbReference>
<evidence type="ECO:0000256" key="1">
    <source>
        <dbReference type="ARBA" id="ARBA00038376"/>
    </source>
</evidence>
<evidence type="ECO:0000313" key="4">
    <source>
        <dbReference type="Proteomes" id="UP000275078"/>
    </source>
</evidence>
<dbReference type="EMBL" id="ML119647">
    <property type="protein sequence ID" value="RPA87334.1"/>
    <property type="molecule type" value="Genomic_DNA"/>
</dbReference>
<dbReference type="STRING" id="1160509.A0A3N4J0C0"/>
<gene>
    <name evidence="3" type="ORF">BJ508DRAFT_233922</name>
</gene>
<dbReference type="InterPro" id="IPR016040">
    <property type="entry name" value="NAD(P)-bd_dom"/>
</dbReference>
<organism evidence="3 4">
    <name type="scientific">Ascobolus immersus RN42</name>
    <dbReference type="NCBI Taxonomy" id="1160509"/>
    <lineage>
        <taxon>Eukaryota</taxon>
        <taxon>Fungi</taxon>
        <taxon>Dikarya</taxon>
        <taxon>Ascomycota</taxon>
        <taxon>Pezizomycotina</taxon>
        <taxon>Pezizomycetes</taxon>
        <taxon>Pezizales</taxon>
        <taxon>Ascobolaceae</taxon>
        <taxon>Ascobolus</taxon>
    </lineage>
</organism>
<reference evidence="3 4" key="1">
    <citation type="journal article" date="2018" name="Nat. Ecol. Evol.">
        <title>Pezizomycetes genomes reveal the molecular basis of ectomycorrhizal truffle lifestyle.</title>
        <authorList>
            <person name="Murat C."/>
            <person name="Payen T."/>
            <person name="Noel B."/>
            <person name="Kuo A."/>
            <person name="Morin E."/>
            <person name="Chen J."/>
            <person name="Kohler A."/>
            <person name="Krizsan K."/>
            <person name="Balestrini R."/>
            <person name="Da Silva C."/>
            <person name="Montanini B."/>
            <person name="Hainaut M."/>
            <person name="Levati E."/>
            <person name="Barry K.W."/>
            <person name="Belfiori B."/>
            <person name="Cichocki N."/>
            <person name="Clum A."/>
            <person name="Dockter R.B."/>
            <person name="Fauchery L."/>
            <person name="Guy J."/>
            <person name="Iotti M."/>
            <person name="Le Tacon F."/>
            <person name="Lindquist E.A."/>
            <person name="Lipzen A."/>
            <person name="Malagnac F."/>
            <person name="Mello A."/>
            <person name="Molinier V."/>
            <person name="Miyauchi S."/>
            <person name="Poulain J."/>
            <person name="Riccioni C."/>
            <person name="Rubini A."/>
            <person name="Sitrit Y."/>
            <person name="Splivallo R."/>
            <person name="Traeger S."/>
            <person name="Wang M."/>
            <person name="Zifcakova L."/>
            <person name="Wipf D."/>
            <person name="Zambonelli A."/>
            <person name="Paolocci F."/>
            <person name="Nowrousian M."/>
            <person name="Ottonello S."/>
            <person name="Baldrian P."/>
            <person name="Spatafora J.W."/>
            <person name="Henrissat B."/>
            <person name="Nagy L.G."/>
            <person name="Aury J.M."/>
            <person name="Wincker P."/>
            <person name="Grigoriev I.V."/>
            <person name="Bonfante P."/>
            <person name="Martin F.M."/>
        </authorList>
    </citation>
    <scope>NUCLEOTIDE SEQUENCE [LARGE SCALE GENOMIC DNA]</scope>
    <source>
        <strain evidence="3 4">RN42</strain>
    </source>
</reference>
<sequence length="256" mass="27351">MPNVLLLGGHGKVALQITRILAQNGHTITSVIRNADHIPDIKSAAGPGKESAVTPLVASIEESTDESAKELVGKGFDWVIWSAGAGGKGGPSRTKAIDEDGANRFSKAIFSTPSVKKYLMVSASCSRSKPAPWWSDSDVESFKGAWKAIPVYCEAKLAADRFILEESKRSGWGGEWFDLRPGALTDEPGKGKVDLGKAKQGGSVSRENVAKVAVGLLESHIKVQNGGTWLDLLDGEEDVDKAVERVLKEGVDVREE</sequence>
<dbReference type="Gene3D" id="3.40.50.720">
    <property type="entry name" value="NAD(P)-binding Rossmann-like Domain"/>
    <property type="match status" value="1"/>
</dbReference>
<feature type="domain" description="NAD(P)-binding" evidence="2">
    <location>
        <begin position="8"/>
        <end position="218"/>
    </location>
</feature>
<accession>A0A3N4J0C0</accession>
<dbReference type="PANTHER" id="PTHR15020">
    <property type="entry name" value="FLAVIN REDUCTASE-RELATED"/>
    <property type="match status" value="1"/>
</dbReference>
<protein>
    <submittedName>
        <fullName evidence="3">NAD(P)-binding protein</fullName>
    </submittedName>
</protein>
<dbReference type="OrthoDB" id="10254604at2759"/>
<dbReference type="PANTHER" id="PTHR15020:SF50">
    <property type="entry name" value="UPF0659 PROTEIN YMR090W"/>
    <property type="match status" value="1"/>
</dbReference>
<proteinExistence type="inferred from homology"/>
<evidence type="ECO:0000259" key="2">
    <source>
        <dbReference type="Pfam" id="PF13460"/>
    </source>
</evidence>
<dbReference type="Proteomes" id="UP000275078">
    <property type="component" value="Unassembled WGS sequence"/>
</dbReference>
<comment type="similarity">
    <text evidence="1">Belongs to the avfA family.</text>
</comment>
<name>A0A3N4J0C0_ASCIM</name>
<dbReference type="Pfam" id="PF13460">
    <property type="entry name" value="NAD_binding_10"/>
    <property type="match status" value="1"/>
</dbReference>
<dbReference type="AlphaFoldDB" id="A0A3N4J0C0"/>
<dbReference type="InterPro" id="IPR036291">
    <property type="entry name" value="NAD(P)-bd_dom_sf"/>
</dbReference>
<evidence type="ECO:0000313" key="3">
    <source>
        <dbReference type="EMBL" id="RPA87334.1"/>
    </source>
</evidence>
<keyword evidence="4" id="KW-1185">Reference proteome</keyword>